<dbReference type="PANTHER" id="PTHR42776">
    <property type="entry name" value="SERINE PEPTIDASE S9 FAMILY MEMBER"/>
    <property type="match status" value="1"/>
</dbReference>
<name>A0A852ZNL7_9ACTN</name>
<feature type="compositionally biased region" description="Basic and acidic residues" evidence="4">
    <location>
        <begin position="91"/>
        <end position="103"/>
    </location>
</feature>
<feature type="domain" description="Peptidase S9 prolyl oligopeptidase catalytic" evidence="5">
    <location>
        <begin position="490"/>
        <end position="696"/>
    </location>
</feature>
<evidence type="ECO:0000256" key="3">
    <source>
        <dbReference type="ARBA" id="ARBA00022825"/>
    </source>
</evidence>
<dbReference type="SUPFAM" id="SSF53474">
    <property type="entry name" value="alpha/beta-Hydrolases"/>
    <property type="match status" value="1"/>
</dbReference>
<dbReference type="GO" id="GO:0006508">
    <property type="term" value="P:proteolysis"/>
    <property type="evidence" value="ECO:0007669"/>
    <property type="project" value="InterPro"/>
</dbReference>
<dbReference type="PANTHER" id="PTHR42776:SF13">
    <property type="entry name" value="DIPEPTIDYL-PEPTIDASE 5"/>
    <property type="match status" value="1"/>
</dbReference>
<reference evidence="6 7" key="1">
    <citation type="submission" date="2020-07" db="EMBL/GenBank/DDBJ databases">
        <title>Sequencing the genomes of 1000 actinobacteria strains.</title>
        <authorList>
            <person name="Klenk H.-P."/>
        </authorList>
    </citation>
    <scope>NUCLEOTIDE SEQUENCE [LARGE SCALE GENOMIC DNA]</scope>
    <source>
        <strain evidence="6 7">DSM 18448</strain>
    </source>
</reference>
<accession>A0A852ZNL7</accession>
<dbReference type="EMBL" id="JACBZH010000001">
    <property type="protein sequence ID" value="NYH90690.1"/>
    <property type="molecule type" value="Genomic_DNA"/>
</dbReference>
<feature type="region of interest" description="Disordered" evidence="4">
    <location>
        <begin position="91"/>
        <end position="128"/>
    </location>
</feature>
<feature type="region of interest" description="Disordered" evidence="4">
    <location>
        <begin position="228"/>
        <end position="253"/>
    </location>
</feature>
<dbReference type="InterPro" id="IPR015943">
    <property type="entry name" value="WD40/YVTN_repeat-like_dom_sf"/>
</dbReference>
<evidence type="ECO:0000256" key="1">
    <source>
        <dbReference type="ARBA" id="ARBA00022729"/>
    </source>
</evidence>
<dbReference type="RefSeq" id="WP_179788232.1">
    <property type="nucleotide sequence ID" value="NZ_BAAARR010000016.1"/>
</dbReference>
<dbReference type="AlphaFoldDB" id="A0A852ZNL7"/>
<sequence length="707" mass="77427">MTAETATPFHDLDHYVALRRLAGLWLAPDGSRLVAAAQQLSPDRKKYVTSLWQVDPSGDRPARRLTRGTTGEGGAAFLPDGSLLFVAKRPHEEWPEPPESTRSDDEESAGTDGTDPAEASAGDGDAANDAEKPALWVLPAGGGEARRVVSRPGGVGGVMVARDAGTLVFTAPTLPGTKSADDDRERRKARADASVSAILHESYPVRYWDHDLGPDELRLYAADAFDVDEGHPRPRDLSPEPGRALDEGAADVSADGHTVVSTWKVATRQGDHRVDLVAFDTATGERRVLATDADHDHEAPRISPDGRWVVCSRERRSSTEAAPDVTLWLVPTNGGEQRDLTPELDLWPHEPRWSPDGHTIYFTADERGHCPVFAVDVATGCVRRLTATGAYAGLEPSPDGRFLYALRNAVDAPPSIVRLAVDAVDQEAERLRGPEATPALPGRLTEVTATAEDGSDLRAWLVLPDGASAEQPAPLLLWIHGGPLSSWNTWSWRWNPWLMAARGYAVLLPDPALSTGYGQEFVDRGWGRWGAEPFTDLMAVTDAALEVPEIDADRTAAMGGSFGGYMANWVAGHTDRFKAIVTHASLWALDQFGPTTDVASYWFRELTPERALANSPHLSAEQISTPMLVIHGDRDYRVPIGEGLRLWWELNRLHDGDSAELPHRFLYFPDENHWVLSPHHAKVWYSTVFAFLSWHVEGAGWERPELV</sequence>
<dbReference type="Pfam" id="PF07676">
    <property type="entry name" value="PD40"/>
    <property type="match status" value="2"/>
</dbReference>
<dbReference type="Gene3D" id="3.40.50.1820">
    <property type="entry name" value="alpha/beta hydrolase"/>
    <property type="match status" value="1"/>
</dbReference>
<dbReference type="Proteomes" id="UP000579605">
    <property type="component" value="Unassembled WGS sequence"/>
</dbReference>
<dbReference type="Gene3D" id="2.120.10.30">
    <property type="entry name" value="TolB, C-terminal domain"/>
    <property type="match status" value="1"/>
</dbReference>
<keyword evidence="2" id="KW-0378">Hydrolase</keyword>
<dbReference type="InterPro" id="IPR001375">
    <property type="entry name" value="Peptidase_S9_cat"/>
</dbReference>
<proteinExistence type="predicted"/>
<dbReference type="InterPro" id="IPR011659">
    <property type="entry name" value="WD40"/>
</dbReference>
<dbReference type="Gene3D" id="2.130.10.10">
    <property type="entry name" value="YVTN repeat-like/Quinoprotein amine dehydrogenase"/>
    <property type="match status" value="1"/>
</dbReference>
<protein>
    <submittedName>
        <fullName evidence="6">Dipeptidyl aminopeptidase/acylaminoacyl peptidase</fullName>
    </submittedName>
</protein>
<keyword evidence="1" id="KW-0732">Signal</keyword>
<comment type="caution">
    <text evidence="6">The sequence shown here is derived from an EMBL/GenBank/DDBJ whole genome shotgun (WGS) entry which is preliminary data.</text>
</comment>
<feature type="region of interest" description="Disordered" evidence="4">
    <location>
        <begin position="54"/>
        <end position="76"/>
    </location>
</feature>
<dbReference type="SUPFAM" id="SSF82171">
    <property type="entry name" value="DPP6 N-terminal domain-like"/>
    <property type="match status" value="1"/>
</dbReference>
<evidence type="ECO:0000313" key="6">
    <source>
        <dbReference type="EMBL" id="NYH90690.1"/>
    </source>
</evidence>
<feature type="compositionally biased region" description="Basic and acidic residues" evidence="4">
    <location>
        <begin position="228"/>
        <end position="246"/>
    </location>
</feature>
<evidence type="ECO:0000256" key="4">
    <source>
        <dbReference type="SAM" id="MobiDB-lite"/>
    </source>
</evidence>
<organism evidence="6 7">
    <name type="scientific">Actinopolymorpha rutila</name>
    <dbReference type="NCBI Taxonomy" id="446787"/>
    <lineage>
        <taxon>Bacteria</taxon>
        <taxon>Bacillati</taxon>
        <taxon>Actinomycetota</taxon>
        <taxon>Actinomycetes</taxon>
        <taxon>Propionibacteriales</taxon>
        <taxon>Actinopolymorphaceae</taxon>
        <taxon>Actinopolymorpha</taxon>
    </lineage>
</organism>
<keyword evidence="6" id="KW-0645">Protease</keyword>
<dbReference type="GO" id="GO:0004252">
    <property type="term" value="F:serine-type endopeptidase activity"/>
    <property type="evidence" value="ECO:0007669"/>
    <property type="project" value="TreeGrafter"/>
</dbReference>
<evidence type="ECO:0000256" key="2">
    <source>
        <dbReference type="ARBA" id="ARBA00022801"/>
    </source>
</evidence>
<gene>
    <name evidence="6" type="ORF">F4554_003328</name>
</gene>
<evidence type="ECO:0000313" key="7">
    <source>
        <dbReference type="Proteomes" id="UP000579605"/>
    </source>
</evidence>
<dbReference type="Pfam" id="PF00326">
    <property type="entry name" value="Peptidase_S9"/>
    <property type="match status" value="1"/>
</dbReference>
<evidence type="ECO:0000259" key="5">
    <source>
        <dbReference type="Pfam" id="PF00326"/>
    </source>
</evidence>
<keyword evidence="3" id="KW-0720">Serine protease</keyword>
<feature type="compositionally biased region" description="Low complexity" evidence="4">
    <location>
        <begin position="116"/>
        <end position="127"/>
    </location>
</feature>
<dbReference type="GO" id="GO:0004177">
    <property type="term" value="F:aminopeptidase activity"/>
    <property type="evidence" value="ECO:0007669"/>
    <property type="project" value="UniProtKB-KW"/>
</dbReference>
<keyword evidence="7" id="KW-1185">Reference proteome</keyword>
<dbReference type="InterPro" id="IPR029058">
    <property type="entry name" value="AB_hydrolase_fold"/>
</dbReference>
<dbReference type="InterPro" id="IPR011042">
    <property type="entry name" value="6-blade_b-propeller_TolB-like"/>
</dbReference>
<keyword evidence="6" id="KW-0031">Aminopeptidase</keyword>